<dbReference type="InterPro" id="IPR047867">
    <property type="entry name" value="Ribosomal_uL22_bac/org-type"/>
</dbReference>
<dbReference type="PANTHER" id="PTHR13501">
    <property type="entry name" value="CHLOROPLAST 50S RIBOSOMAL PROTEIN L22-RELATED"/>
    <property type="match status" value="1"/>
</dbReference>
<dbReference type="Pfam" id="PF00237">
    <property type="entry name" value="Ribosomal_L22"/>
    <property type="match status" value="1"/>
</dbReference>
<accession>A0AAN7U5P2</accession>
<evidence type="ECO:0000256" key="4">
    <source>
        <dbReference type="RuleBase" id="RU004005"/>
    </source>
</evidence>
<dbReference type="AlphaFoldDB" id="A0AAN7U5P2"/>
<keyword evidence="3 4" id="KW-0687">Ribonucleoprotein</keyword>
<dbReference type="InterPro" id="IPR001063">
    <property type="entry name" value="Ribosomal_uL22"/>
</dbReference>
<evidence type="ECO:0000256" key="3">
    <source>
        <dbReference type="ARBA" id="ARBA00023274"/>
    </source>
</evidence>
<dbReference type="Gene3D" id="3.90.470.10">
    <property type="entry name" value="Ribosomal protein L22/L17"/>
    <property type="match status" value="1"/>
</dbReference>
<proteinExistence type="inferred from homology"/>
<dbReference type="GO" id="GO:0003735">
    <property type="term" value="F:structural constituent of ribosome"/>
    <property type="evidence" value="ECO:0007669"/>
    <property type="project" value="InterPro"/>
</dbReference>
<protein>
    <recommendedName>
        <fullName evidence="7">MRP-L22</fullName>
    </recommendedName>
</protein>
<dbReference type="EMBL" id="JAVFKY010000001">
    <property type="protein sequence ID" value="KAK5582548.1"/>
    <property type="molecule type" value="Genomic_DNA"/>
</dbReference>
<dbReference type="PANTHER" id="PTHR13501:SF10">
    <property type="entry name" value="LARGE RIBOSOMAL SUBUNIT PROTEIN UL22M"/>
    <property type="match status" value="1"/>
</dbReference>
<comment type="caution">
    <text evidence="5">The sequence shown here is derived from an EMBL/GenBank/DDBJ whole genome shotgun (WGS) entry which is preliminary data.</text>
</comment>
<comment type="similarity">
    <text evidence="1 4">Belongs to the universal ribosomal protein uL22 family.</text>
</comment>
<dbReference type="Proteomes" id="UP001344447">
    <property type="component" value="Unassembled WGS sequence"/>
</dbReference>
<dbReference type="GO" id="GO:0006412">
    <property type="term" value="P:translation"/>
    <property type="evidence" value="ECO:0007669"/>
    <property type="project" value="InterPro"/>
</dbReference>
<gene>
    <name evidence="5" type="ORF">RB653_004133</name>
</gene>
<dbReference type="GO" id="GO:0015934">
    <property type="term" value="C:large ribosomal subunit"/>
    <property type="evidence" value="ECO:0007669"/>
    <property type="project" value="InterPro"/>
</dbReference>
<evidence type="ECO:0000256" key="2">
    <source>
        <dbReference type="ARBA" id="ARBA00022980"/>
    </source>
</evidence>
<keyword evidence="6" id="KW-1185">Reference proteome</keyword>
<organism evidence="5 6">
    <name type="scientific">Dictyostelium firmibasis</name>
    <dbReference type="NCBI Taxonomy" id="79012"/>
    <lineage>
        <taxon>Eukaryota</taxon>
        <taxon>Amoebozoa</taxon>
        <taxon>Evosea</taxon>
        <taxon>Eumycetozoa</taxon>
        <taxon>Dictyostelia</taxon>
        <taxon>Dictyosteliales</taxon>
        <taxon>Dictyosteliaceae</taxon>
        <taxon>Dictyostelium</taxon>
    </lineage>
</organism>
<reference evidence="5 6" key="1">
    <citation type="submission" date="2023-11" db="EMBL/GenBank/DDBJ databases">
        <title>Dfirmibasis_genome.</title>
        <authorList>
            <person name="Edelbroek B."/>
            <person name="Kjellin J."/>
            <person name="Jerlstrom-Hultqvist J."/>
            <person name="Soderbom F."/>
        </authorList>
    </citation>
    <scope>NUCLEOTIDE SEQUENCE [LARGE SCALE GENOMIC DNA]</scope>
    <source>
        <strain evidence="5 6">TNS-C-14</strain>
    </source>
</reference>
<dbReference type="SUPFAM" id="SSF54843">
    <property type="entry name" value="Ribosomal protein L22"/>
    <property type="match status" value="1"/>
</dbReference>
<evidence type="ECO:0000256" key="1">
    <source>
        <dbReference type="ARBA" id="ARBA00009451"/>
    </source>
</evidence>
<evidence type="ECO:0008006" key="7">
    <source>
        <dbReference type="Google" id="ProtNLM"/>
    </source>
</evidence>
<dbReference type="InterPro" id="IPR036394">
    <property type="entry name" value="Ribosomal_uL22_sf"/>
</dbReference>
<keyword evidence="2 4" id="KW-0689">Ribosomal protein</keyword>
<name>A0AAN7U5P2_9MYCE</name>
<sequence length="243" mass="27634">MMNHLIKGISNVSLKCVSQNTVKSSTSLFYIPSITCLTGKCYSNKSTTILNSTVNKNNYNNNSRQQSTSTNIFSQALKETKVQEKEQKEETQQDVVFDDKNKTVRVSIKGAGYSQWKLMALFKALKGLNHREAIAQLSFTEKQPSKKVRGLIKHAAHVAESVKGMDPERLIVNQIWLGRSVYKNSIMWKGRGQASVIRRPFCHIFVEIKETTFKEGEKKVGKFGKTHKTFAKYDGSFDHNKKY</sequence>
<evidence type="ECO:0000313" key="6">
    <source>
        <dbReference type="Proteomes" id="UP001344447"/>
    </source>
</evidence>
<evidence type="ECO:0000313" key="5">
    <source>
        <dbReference type="EMBL" id="KAK5582548.1"/>
    </source>
</evidence>